<protein>
    <submittedName>
        <fullName evidence="1">Uncharacterized protein</fullName>
    </submittedName>
</protein>
<proteinExistence type="predicted"/>
<dbReference type="AlphaFoldDB" id="A0AAD9PUU5"/>
<dbReference type="Proteomes" id="UP001249851">
    <property type="component" value="Unassembled WGS sequence"/>
</dbReference>
<sequence length="109" mass="12701">MGREKYYKDLIESGKFQRDNAVDGIDNVALRGTDLEAYLIEKNILWEEWSKGIEGNYVQAEQSDSPVQLREYAAQLEIIRYKEVFSLWKEIASVIRHRVFEDGEICAVI</sequence>
<comment type="caution">
    <text evidence="1">The sequence shown here is derived from an EMBL/GenBank/DDBJ whole genome shotgun (WGS) entry which is preliminary data.</text>
</comment>
<keyword evidence="2" id="KW-1185">Reference proteome</keyword>
<name>A0AAD9PUU5_ACRCE</name>
<dbReference type="EMBL" id="JARQWQ010000127">
    <property type="protein sequence ID" value="KAK2549354.1"/>
    <property type="molecule type" value="Genomic_DNA"/>
</dbReference>
<accession>A0AAD9PUU5</accession>
<gene>
    <name evidence="1" type="ORF">P5673_030178</name>
</gene>
<organism evidence="1 2">
    <name type="scientific">Acropora cervicornis</name>
    <name type="common">Staghorn coral</name>
    <dbReference type="NCBI Taxonomy" id="6130"/>
    <lineage>
        <taxon>Eukaryota</taxon>
        <taxon>Metazoa</taxon>
        <taxon>Cnidaria</taxon>
        <taxon>Anthozoa</taxon>
        <taxon>Hexacorallia</taxon>
        <taxon>Scleractinia</taxon>
        <taxon>Astrocoeniina</taxon>
        <taxon>Acroporidae</taxon>
        <taxon>Acropora</taxon>
    </lineage>
</organism>
<reference evidence="1" key="1">
    <citation type="journal article" date="2023" name="G3 (Bethesda)">
        <title>Whole genome assembly and annotation of the endangered Caribbean coral Acropora cervicornis.</title>
        <authorList>
            <person name="Selwyn J.D."/>
            <person name="Vollmer S.V."/>
        </authorList>
    </citation>
    <scope>NUCLEOTIDE SEQUENCE</scope>
    <source>
        <strain evidence="1">K2</strain>
    </source>
</reference>
<evidence type="ECO:0000313" key="2">
    <source>
        <dbReference type="Proteomes" id="UP001249851"/>
    </source>
</evidence>
<reference evidence="1" key="2">
    <citation type="journal article" date="2023" name="Science">
        <title>Genomic signatures of disease resistance in endangered staghorn corals.</title>
        <authorList>
            <person name="Vollmer S.V."/>
            <person name="Selwyn J.D."/>
            <person name="Despard B.A."/>
            <person name="Roesel C.L."/>
        </authorList>
    </citation>
    <scope>NUCLEOTIDE SEQUENCE</scope>
    <source>
        <strain evidence="1">K2</strain>
    </source>
</reference>
<evidence type="ECO:0000313" key="1">
    <source>
        <dbReference type="EMBL" id="KAK2549354.1"/>
    </source>
</evidence>